<gene>
    <name evidence="1" type="ORF">HGG79_20215</name>
</gene>
<reference evidence="1 2" key="1">
    <citation type="submission" date="2020-04" db="EMBL/GenBank/DDBJ databases">
        <title>Genomic insights into acetone-butanol-ethanol (ABE) fermentation by sequencing solventogenic clostridia strains.</title>
        <authorList>
            <person name="Brown S."/>
        </authorList>
    </citation>
    <scope>NUCLEOTIDE SEQUENCE [LARGE SCALE GENOMIC DNA]</scope>
    <source>
        <strain evidence="1 2">DJ011</strain>
    </source>
</reference>
<dbReference type="RefSeq" id="WP_173680365.1">
    <property type="nucleotide sequence ID" value="NZ_JAAZWO010000046.1"/>
</dbReference>
<proteinExistence type="predicted"/>
<dbReference type="AlphaFoldDB" id="A0A923J2L9"/>
<dbReference type="EMBL" id="JAAZWO010000046">
    <property type="protein sequence ID" value="MBC2400059.1"/>
    <property type="molecule type" value="Genomic_DNA"/>
</dbReference>
<sequence length="80" mass="9188">MENYMDVLKALVKDNDKEKFYSLVLQLSNLALKSIDESGNKDGILQFSNTLKILEEGMKIDDAVVILDIMEYEIINYINL</sequence>
<evidence type="ECO:0000313" key="1">
    <source>
        <dbReference type="EMBL" id="MBC2400059.1"/>
    </source>
</evidence>
<dbReference type="Proteomes" id="UP000563151">
    <property type="component" value="Unassembled WGS sequence"/>
</dbReference>
<accession>A0A923J2L9</accession>
<name>A0A923J2L9_CLOTT</name>
<organism evidence="1 2">
    <name type="scientific">Clostridium tetanomorphum</name>
    <dbReference type="NCBI Taxonomy" id="1553"/>
    <lineage>
        <taxon>Bacteria</taxon>
        <taxon>Bacillati</taxon>
        <taxon>Bacillota</taxon>
        <taxon>Clostridia</taxon>
        <taxon>Eubacteriales</taxon>
        <taxon>Clostridiaceae</taxon>
        <taxon>Clostridium</taxon>
    </lineage>
</organism>
<protein>
    <submittedName>
        <fullName evidence="1">Uncharacterized protein</fullName>
    </submittedName>
</protein>
<comment type="caution">
    <text evidence="1">The sequence shown here is derived from an EMBL/GenBank/DDBJ whole genome shotgun (WGS) entry which is preliminary data.</text>
</comment>
<keyword evidence="2" id="KW-1185">Reference proteome</keyword>
<evidence type="ECO:0000313" key="2">
    <source>
        <dbReference type="Proteomes" id="UP000563151"/>
    </source>
</evidence>